<feature type="compositionally biased region" description="Basic residues" evidence="1">
    <location>
        <begin position="402"/>
        <end position="416"/>
    </location>
</feature>
<protein>
    <submittedName>
        <fullName evidence="2">Uncharacterized protein</fullName>
    </submittedName>
</protein>
<evidence type="ECO:0000313" key="2">
    <source>
        <dbReference type="EMBL" id="KAJ7653444.1"/>
    </source>
</evidence>
<feature type="region of interest" description="Disordered" evidence="1">
    <location>
        <begin position="386"/>
        <end position="416"/>
    </location>
</feature>
<accession>A0AAD7CMD7</accession>
<dbReference type="AlphaFoldDB" id="A0AAD7CMD7"/>
<dbReference type="Proteomes" id="UP001221757">
    <property type="component" value="Unassembled WGS sequence"/>
</dbReference>
<reference evidence="2" key="1">
    <citation type="submission" date="2023-03" db="EMBL/GenBank/DDBJ databases">
        <title>Massive genome expansion in bonnet fungi (Mycena s.s.) driven by repeated elements and novel gene families across ecological guilds.</title>
        <authorList>
            <consortium name="Lawrence Berkeley National Laboratory"/>
            <person name="Harder C.B."/>
            <person name="Miyauchi S."/>
            <person name="Viragh M."/>
            <person name="Kuo A."/>
            <person name="Thoen E."/>
            <person name="Andreopoulos B."/>
            <person name="Lu D."/>
            <person name="Skrede I."/>
            <person name="Drula E."/>
            <person name="Henrissat B."/>
            <person name="Morin E."/>
            <person name="Kohler A."/>
            <person name="Barry K."/>
            <person name="LaButti K."/>
            <person name="Morin E."/>
            <person name="Salamov A."/>
            <person name="Lipzen A."/>
            <person name="Mereny Z."/>
            <person name="Hegedus B."/>
            <person name="Baldrian P."/>
            <person name="Stursova M."/>
            <person name="Weitz H."/>
            <person name="Taylor A."/>
            <person name="Grigoriev I.V."/>
            <person name="Nagy L.G."/>
            <person name="Martin F."/>
            <person name="Kauserud H."/>
        </authorList>
    </citation>
    <scope>NUCLEOTIDE SEQUENCE</scope>
    <source>
        <strain evidence="2">CBHHK067</strain>
    </source>
</reference>
<evidence type="ECO:0000313" key="3">
    <source>
        <dbReference type="Proteomes" id="UP001221757"/>
    </source>
</evidence>
<keyword evidence="3" id="KW-1185">Reference proteome</keyword>
<organism evidence="2 3">
    <name type="scientific">Mycena rosella</name>
    <name type="common">Pink bonnet</name>
    <name type="synonym">Agaricus rosellus</name>
    <dbReference type="NCBI Taxonomy" id="1033263"/>
    <lineage>
        <taxon>Eukaryota</taxon>
        <taxon>Fungi</taxon>
        <taxon>Dikarya</taxon>
        <taxon>Basidiomycota</taxon>
        <taxon>Agaricomycotina</taxon>
        <taxon>Agaricomycetes</taxon>
        <taxon>Agaricomycetidae</taxon>
        <taxon>Agaricales</taxon>
        <taxon>Marasmiineae</taxon>
        <taxon>Mycenaceae</taxon>
        <taxon>Mycena</taxon>
    </lineage>
</organism>
<dbReference type="EMBL" id="JARKIE010000335">
    <property type="protein sequence ID" value="KAJ7653444.1"/>
    <property type="molecule type" value="Genomic_DNA"/>
</dbReference>
<evidence type="ECO:0000256" key="1">
    <source>
        <dbReference type="SAM" id="MobiDB-lite"/>
    </source>
</evidence>
<gene>
    <name evidence="2" type="ORF">B0H17DRAFT_1147096</name>
</gene>
<sequence>MGISAQKQAIGKIIWQQVTTVVILKQNMRQAATTADDCKLRTALENMRFGACTPADIEYLKTRTISRRPGHPTFSEARFRHVSMITGLNAQKDNINELGCQKFAEETGQELTHFYSDNIFPGNAGSQGRKKKSERNKEVLRATRKLPSHRQDQLWAAQPSSTDRAVAGKLSLCIRLSVMIRNTDTRELCITKGQEGRVVGWHEAQGNRGQRTLDTLFVELENPPHPVNIPGLPQNVVALVKATKKIRCSLPDDIMVQVSGDQVLIFPNFAMTDYSSQDGTVILQGMQESKITRGISGYLRQEFRELELLNEITALRYENDLPVTVQGVNRKEILRAYQIWKGGDYERLNVHPSLQWNKGNAPLLSAAISAGKRSLIGEVAKKLKKSTEKEYGNESEDEESKKRKAPTKPRAPRAKRTKISIPAPAVTLWDQAHGPKWTDQFDILSNYAAVLAWGLQAFKSKTGKLEDARDDVRAVLNNANPEYFPYGAEWTAIDDLALEIFGGTDWETVTTKCTGCDHLALQENGFNGAQTIASNKRLKTKYKNTYCVSHWLNGQRIRKTNQSCPNCGNGMVTITTLDDVPPCFYLSVSDNNILFDSAVSLTAGETRYRYALRGVIYSGANHFTSRIIKPNGAVWYHDGIETGRNSVEEGSVHSLVPRFLNTCTRGEVIRKACALIYPRIDD</sequence>
<proteinExistence type="predicted"/>
<comment type="caution">
    <text evidence="2">The sequence shown here is derived from an EMBL/GenBank/DDBJ whole genome shotgun (WGS) entry which is preliminary data.</text>
</comment>
<name>A0AAD7CMD7_MYCRO</name>